<dbReference type="NCBIfam" id="TIGR03618">
    <property type="entry name" value="Rv1155_F420"/>
    <property type="match status" value="1"/>
</dbReference>
<name>A0A381ZR58_9ZZZZ</name>
<dbReference type="GO" id="GO:0016627">
    <property type="term" value="F:oxidoreductase activity, acting on the CH-CH group of donors"/>
    <property type="evidence" value="ECO:0007669"/>
    <property type="project" value="TreeGrafter"/>
</dbReference>
<keyword evidence="1" id="KW-0560">Oxidoreductase</keyword>
<reference evidence="3" key="1">
    <citation type="submission" date="2018-05" db="EMBL/GenBank/DDBJ databases">
        <authorList>
            <person name="Lanie J.A."/>
            <person name="Ng W.-L."/>
            <person name="Kazmierczak K.M."/>
            <person name="Andrzejewski T.M."/>
            <person name="Davidsen T.M."/>
            <person name="Wayne K.J."/>
            <person name="Tettelin H."/>
            <person name="Glass J.I."/>
            <person name="Rusch D."/>
            <person name="Podicherti R."/>
            <person name="Tsui H.-C.T."/>
            <person name="Winkler M.E."/>
        </authorList>
    </citation>
    <scope>NUCLEOTIDE SEQUENCE</scope>
</reference>
<dbReference type="InterPro" id="IPR019920">
    <property type="entry name" value="F420-binding_dom_put"/>
</dbReference>
<dbReference type="InterPro" id="IPR011576">
    <property type="entry name" value="Pyridox_Oxase_N"/>
</dbReference>
<dbReference type="EMBL" id="UINC01022182">
    <property type="protein sequence ID" value="SVA91267.1"/>
    <property type="molecule type" value="Genomic_DNA"/>
</dbReference>
<dbReference type="Gene3D" id="2.30.110.10">
    <property type="entry name" value="Electron Transport, Fmn-binding Protein, Chain A"/>
    <property type="match status" value="1"/>
</dbReference>
<dbReference type="AlphaFoldDB" id="A0A381ZR58"/>
<gene>
    <name evidence="3" type="ORF">METZ01_LOCUS144121</name>
</gene>
<proteinExistence type="predicted"/>
<dbReference type="SUPFAM" id="SSF50475">
    <property type="entry name" value="FMN-binding split barrel"/>
    <property type="match status" value="1"/>
</dbReference>
<evidence type="ECO:0000259" key="2">
    <source>
        <dbReference type="Pfam" id="PF01243"/>
    </source>
</evidence>
<sequence length="128" mass="14641">MNITKEAIKILEGKNFASLATINSDGSPQVSVVWIDYKDNHILINTAKNRIKTNNMERDPRVSISVTDAQNPYYQITFKGIVKNISESNADDHIHSLAKKYLNQDKYPISDKEIRVIVSIEPLKFYIM</sequence>
<dbReference type="InterPro" id="IPR012349">
    <property type="entry name" value="Split_barrel_FMN-bd"/>
</dbReference>
<evidence type="ECO:0000313" key="3">
    <source>
        <dbReference type="EMBL" id="SVA91267.1"/>
    </source>
</evidence>
<dbReference type="Pfam" id="PF01243">
    <property type="entry name" value="PNPOx_N"/>
    <property type="match status" value="1"/>
</dbReference>
<organism evidence="3">
    <name type="scientific">marine metagenome</name>
    <dbReference type="NCBI Taxonomy" id="408172"/>
    <lineage>
        <taxon>unclassified sequences</taxon>
        <taxon>metagenomes</taxon>
        <taxon>ecological metagenomes</taxon>
    </lineage>
</organism>
<dbReference type="PANTHER" id="PTHR35176">
    <property type="entry name" value="HEME OXYGENASE HI_0854-RELATED"/>
    <property type="match status" value="1"/>
</dbReference>
<evidence type="ECO:0000256" key="1">
    <source>
        <dbReference type="ARBA" id="ARBA00023002"/>
    </source>
</evidence>
<protein>
    <recommendedName>
        <fullName evidence="2">Pyridoxamine 5'-phosphate oxidase N-terminal domain-containing protein</fullName>
    </recommendedName>
</protein>
<dbReference type="InterPro" id="IPR052019">
    <property type="entry name" value="F420H2_bilvrd_red/Heme_oxyg"/>
</dbReference>
<accession>A0A381ZR58</accession>
<dbReference type="PANTHER" id="PTHR35176:SF6">
    <property type="entry name" value="HEME OXYGENASE HI_0854-RELATED"/>
    <property type="match status" value="1"/>
</dbReference>
<dbReference type="GO" id="GO:0070967">
    <property type="term" value="F:coenzyme F420 binding"/>
    <property type="evidence" value="ECO:0007669"/>
    <property type="project" value="TreeGrafter"/>
</dbReference>
<dbReference type="GO" id="GO:0005829">
    <property type="term" value="C:cytosol"/>
    <property type="evidence" value="ECO:0007669"/>
    <property type="project" value="TreeGrafter"/>
</dbReference>
<feature type="domain" description="Pyridoxamine 5'-phosphate oxidase N-terminal" evidence="2">
    <location>
        <begin position="3"/>
        <end position="107"/>
    </location>
</feature>